<accession>A0A6A6U4U9</accession>
<reference evidence="12" key="1">
    <citation type="journal article" date="2020" name="Stud. Mycol.">
        <title>101 Dothideomycetes genomes: a test case for predicting lifestyles and emergence of pathogens.</title>
        <authorList>
            <person name="Haridas S."/>
            <person name="Albert R."/>
            <person name="Binder M."/>
            <person name="Bloem J."/>
            <person name="Labutti K."/>
            <person name="Salamov A."/>
            <person name="Andreopoulos B."/>
            <person name="Baker S."/>
            <person name="Barry K."/>
            <person name="Bills G."/>
            <person name="Bluhm B."/>
            <person name="Cannon C."/>
            <person name="Castanera R."/>
            <person name="Culley D."/>
            <person name="Daum C."/>
            <person name="Ezra D."/>
            <person name="Gonzalez J."/>
            <person name="Henrissat B."/>
            <person name="Kuo A."/>
            <person name="Liang C."/>
            <person name="Lipzen A."/>
            <person name="Lutzoni F."/>
            <person name="Magnuson J."/>
            <person name="Mondo S."/>
            <person name="Nolan M."/>
            <person name="Ohm R."/>
            <person name="Pangilinan J."/>
            <person name="Park H.-J."/>
            <person name="Ramirez L."/>
            <person name="Alfaro M."/>
            <person name="Sun H."/>
            <person name="Tritt A."/>
            <person name="Yoshinaga Y."/>
            <person name="Zwiers L.-H."/>
            <person name="Turgeon B."/>
            <person name="Goodwin S."/>
            <person name="Spatafora J."/>
            <person name="Crous P."/>
            <person name="Grigoriev I."/>
        </authorList>
    </citation>
    <scope>NUCLEOTIDE SEQUENCE</scope>
    <source>
        <strain evidence="12">CBS 115976</strain>
    </source>
</reference>
<dbReference type="GO" id="GO:0005737">
    <property type="term" value="C:cytoplasm"/>
    <property type="evidence" value="ECO:0007669"/>
    <property type="project" value="TreeGrafter"/>
</dbReference>
<feature type="compositionally biased region" description="Polar residues" evidence="11">
    <location>
        <begin position="1"/>
        <end position="14"/>
    </location>
</feature>
<keyword evidence="5" id="KW-0653">Protein transport</keyword>
<proteinExistence type="inferred from homology"/>
<comment type="similarity">
    <text evidence="2">Belongs to the GLE1 family.</text>
</comment>
<name>A0A6A6U4U9_9PEZI</name>
<protein>
    <recommendedName>
        <fullName evidence="9">mRNA export factor GLE1</fullName>
    </recommendedName>
    <alternativeName>
        <fullName evidence="10">Nucleoporin GLE1</fullName>
    </alternativeName>
</protein>
<evidence type="ECO:0000256" key="5">
    <source>
        <dbReference type="ARBA" id="ARBA00022927"/>
    </source>
</evidence>
<comment type="subcellular location">
    <subcellularLocation>
        <location evidence="1">Nucleus</location>
        <location evidence="1">Nuclear pore complex</location>
    </subcellularLocation>
</comment>
<dbReference type="GO" id="GO:0031369">
    <property type="term" value="F:translation initiation factor binding"/>
    <property type="evidence" value="ECO:0007669"/>
    <property type="project" value="TreeGrafter"/>
</dbReference>
<evidence type="ECO:0000256" key="7">
    <source>
        <dbReference type="ARBA" id="ARBA00023132"/>
    </source>
</evidence>
<feature type="compositionally biased region" description="Low complexity" evidence="11">
    <location>
        <begin position="22"/>
        <end position="41"/>
    </location>
</feature>
<organism evidence="12 13">
    <name type="scientific">Microthyrium microscopicum</name>
    <dbReference type="NCBI Taxonomy" id="703497"/>
    <lineage>
        <taxon>Eukaryota</taxon>
        <taxon>Fungi</taxon>
        <taxon>Dikarya</taxon>
        <taxon>Ascomycota</taxon>
        <taxon>Pezizomycotina</taxon>
        <taxon>Dothideomycetes</taxon>
        <taxon>Dothideomycetes incertae sedis</taxon>
        <taxon>Microthyriales</taxon>
        <taxon>Microthyriaceae</taxon>
        <taxon>Microthyrium</taxon>
    </lineage>
</organism>
<keyword evidence="7" id="KW-0906">Nuclear pore complex</keyword>
<dbReference type="PANTHER" id="PTHR12960">
    <property type="entry name" value="GLE-1-RELATED"/>
    <property type="match status" value="1"/>
</dbReference>
<dbReference type="EMBL" id="MU004237">
    <property type="protein sequence ID" value="KAF2667319.1"/>
    <property type="molecule type" value="Genomic_DNA"/>
</dbReference>
<evidence type="ECO:0000256" key="8">
    <source>
        <dbReference type="ARBA" id="ARBA00023242"/>
    </source>
</evidence>
<dbReference type="Pfam" id="PF07817">
    <property type="entry name" value="GLE1"/>
    <property type="match status" value="1"/>
</dbReference>
<dbReference type="InterPro" id="IPR012476">
    <property type="entry name" value="GLE1"/>
</dbReference>
<sequence>MVSSSPVASRNTPFRNSRRGSYRSSPSRRSPNRRSSLDSPSRQLMEDLCRWQIESDRKFKERLDEQDKILAASHRKALDEAKEKHAAVLRSAERARETLQLQITNESIRRQQQEEEALEQARRDQAELEARQRQAQVERALQLEREAKAKLDADRATAEAEERTRREQTRFSVEQEQRQREATQHRELEEANRRQQAAIPIKPPPVVAPAIQQPVAAAAKKLAPTSATLSSTPLTPWEQLTNVHDQYLALHQKLKAMRKHMGEALKDAKKVPGSQVANMSDMRREVNKLLGQTTNDGKKNKSIREKIMGVFQTAWNITEVGLDAREFVINPQNPWQAGQNTQVSGVFVFLLNHLVKSAIKQMVAASTQTHYNAVDYYGVIISWMVSFNGYRVQGNSFADIVIAKFHHSCPPLFGVFGPENTREGRLRLGWRGTSEQDHFDKAHAMAMGWASTTLRDYSKLQDKTQKSAIPAWHYWQSISCITNVPANQLTKTHAVAIKGLLEWYANQFVKFYGQAAMTAMRTAVISLPAQAPDAFKTASVLRDTIARKYGIQL</sequence>
<dbReference type="GO" id="GO:0044614">
    <property type="term" value="C:nuclear pore cytoplasmic filaments"/>
    <property type="evidence" value="ECO:0007669"/>
    <property type="project" value="TreeGrafter"/>
</dbReference>
<evidence type="ECO:0000256" key="1">
    <source>
        <dbReference type="ARBA" id="ARBA00004567"/>
    </source>
</evidence>
<dbReference type="PANTHER" id="PTHR12960:SF0">
    <property type="entry name" value="MRNA EXPORT FACTOR GLE1"/>
    <property type="match status" value="1"/>
</dbReference>
<dbReference type="GO" id="GO:0005543">
    <property type="term" value="F:phospholipid binding"/>
    <property type="evidence" value="ECO:0007669"/>
    <property type="project" value="TreeGrafter"/>
</dbReference>
<feature type="region of interest" description="Disordered" evidence="11">
    <location>
        <begin position="1"/>
        <end position="41"/>
    </location>
</feature>
<evidence type="ECO:0000256" key="10">
    <source>
        <dbReference type="ARBA" id="ARBA00029983"/>
    </source>
</evidence>
<dbReference type="AlphaFoldDB" id="A0A6A6U4U9"/>
<keyword evidence="3" id="KW-0813">Transport</keyword>
<evidence type="ECO:0000256" key="4">
    <source>
        <dbReference type="ARBA" id="ARBA00022816"/>
    </source>
</evidence>
<dbReference type="GO" id="GO:0016973">
    <property type="term" value="P:poly(A)+ mRNA export from nucleus"/>
    <property type="evidence" value="ECO:0007669"/>
    <property type="project" value="InterPro"/>
</dbReference>
<dbReference type="GO" id="GO:0015031">
    <property type="term" value="P:protein transport"/>
    <property type="evidence" value="ECO:0007669"/>
    <property type="project" value="UniProtKB-KW"/>
</dbReference>
<evidence type="ECO:0000313" key="12">
    <source>
        <dbReference type="EMBL" id="KAF2667319.1"/>
    </source>
</evidence>
<evidence type="ECO:0000256" key="9">
    <source>
        <dbReference type="ARBA" id="ARBA00026227"/>
    </source>
</evidence>
<dbReference type="OrthoDB" id="420884at2759"/>
<evidence type="ECO:0000313" key="13">
    <source>
        <dbReference type="Proteomes" id="UP000799302"/>
    </source>
</evidence>
<evidence type="ECO:0000256" key="11">
    <source>
        <dbReference type="SAM" id="MobiDB-lite"/>
    </source>
</evidence>
<dbReference type="Gene3D" id="1.25.40.510">
    <property type="entry name" value="GLE1-like"/>
    <property type="match status" value="1"/>
</dbReference>
<dbReference type="Proteomes" id="UP000799302">
    <property type="component" value="Unassembled WGS sequence"/>
</dbReference>
<evidence type="ECO:0000256" key="2">
    <source>
        <dbReference type="ARBA" id="ARBA00011056"/>
    </source>
</evidence>
<evidence type="ECO:0000256" key="6">
    <source>
        <dbReference type="ARBA" id="ARBA00023010"/>
    </source>
</evidence>
<dbReference type="GO" id="GO:0000822">
    <property type="term" value="F:inositol hexakisphosphate binding"/>
    <property type="evidence" value="ECO:0007669"/>
    <property type="project" value="TreeGrafter"/>
</dbReference>
<keyword evidence="13" id="KW-1185">Reference proteome</keyword>
<keyword evidence="8" id="KW-0539">Nucleus</keyword>
<gene>
    <name evidence="12" type="ORF">BT63DRAFT_456623</name>
</gene>
<keyword evidence="4" id="KW-0509">mRNA transport</keyword>
<feature type="region of interest" description="Disordered" evidence="11">
    <location>
        <begin position="148"/>
        <end position="191"/>
    </location>
</feature>
<dbReference type="InterPro" id="IPR038506">
    <property type="entry name" value="GLE1-like_sf"/>
</dbReference>
<keyword evidence="6" id="KW-0811">Translocation</keyword>
<evidence type="ECO:0000256" key="3">
    <source>
        <dbReference type="ARBA" id="ARBA00022448"/>
    </source>
</evidence>